<dbReference type="Proteomes" id="UP000676336">
    <property type="component" value="Unassembled WGS sequence"/>
</dbReference>
<evidence type="ECO:0000313" key="2">
    <source>
        <dbReference type="Proteomes" id="UP000676336"/>
    </source>
</evidence>
<evidence type="ECO:0000313" key="1">
    <source>
        <dbReference type="EMBL" id="CAF4897688.1"/>
    </source>
</evidence>
<sequence length="57" mass="6539">MLKLSTPVLSPGLCSLMNATSLTNEQIEDEERDDVALFVQHEKTYENNKNETENRIE</sequence>
<proteinExistence type="predicted"/>
<accession>A0A8S3CDE0</accession>
<protein>
    <submittedName>
        <fullName evidence="1">Uncharacterized protein</fullName>
    </submittedName>
</protein>
<comment type="caution">
    <text evidence="1">The sequence shown here is derived from an EMBL/GenBank/DDBJ whole genome shotgun (WGS) entry which is preliminary data.</text>
</comment>
<reference evidence="1" key="1">
    <citation type="submission" date="2021-02" db="EMBL/GenBank/DDBJ databases">
        <authorList>
            <person name="Nowell W R."/>
        </authorList>
    </citation>
    <scope>NUCLEOTIDE SEQUENCE</scope>
</reference>
<organism evidence="1 2">
    <name type="scientific">Rotaria magnacalcarata</name>
    <dbReference type="NCBI Taxonomy" id="392030"/>
    <lineage>
        <taxon>Eukaryota</taxon>
        <taxon>Metazoa</taxon>
        <taxon>Spiralia</taxon>
        <taxon>Gnathifera</taxon>
        <taxon>Rotifera</taxon>
        <taxon>Eurotatoria</taxon>
        <taxon>Bdelloidea</taxon>
        <taxon>Philodinida</taxon>
        <taxon>Philodinidae</taxon>
        <taxon>Rotaria</taxon>
    </lineage>
</organism>
<dbReference type="EMBL" id="CAJOBI010173315">
    <property type="protein sequence ID" value="CAF4897688.1"/>
    <property type="molecule type" value="Genomic_DNA"/>
</dbReference>
<name>A0A8S3CDE0_9BILA</name>
<gene>
    <name evidence="1" type="ORF">SMN809_LOCUS51593</name>
</gene>
<feature type="non-terminal residue" evidence="1">
    <location>
        <position position="57"/>
    </location>
</feature>
<dbReference type="AlphaFoldDB" id="A0A8S3CDE0"/>